<evidence type="ECO:0000313" key="9">
    <source>
        <dbReference type="EMBL" id="AFA48848.1"/>
    </source>
</evidence>
<evidence type="ECO:0000256" key="1">
    <source>
        <dbReference type="ARBA" id="ARBA00001966"/>
    </source>
</evidence>
<comment type="cofactor">
    <cofactor evidence="1">
        <name>[4Fe-4S] cluster</name>
        <dbReference type="ChEBI" id="CHEBI:49883"/>
    </cofactor>
</comment>
<reference evidence="10" key="1">
    <citation type="submission" date="2011-07" db="EMBL/GenBank/DDBJ databases">
        <title>Complete genome sequence of Acetobacterium woodii.</title>
        <authorList>
            <person name="Poehlein A."/>
            <person name="Schmidt S."/>
            <person name="Kaster A.-K."/>
            <person name="Goenrich M."/>
            <person name="Vollmers J."/>
            <person name="Thuermer A."/>
            <person name="Gottschalk G."/>
            <person name="Thauer R.K."/>
            <person name="Daniel R."/>
            <person name="Mueller V."/>
        </authorList>
    </citation>
    <scope>NUCLEOTIDE SEQUENCE [LARGE SCALE GENOMIC DNA]</scope>
    <source>
        <strain evidence="10">ATCC 29683 / DSM 1030 / JCM 2381 / KCTC 1655 / WB1</strain>
    </source>
</reference>
<keyword evidence="10" id="KW-1185">Reference proteome</keyword>
<evidence type="ECO:0000256" key="5">
    <source>
        <dbReference type="ARBA" id="ARBA00022723"/>
    </source>
</evidence>
<evidence type="ECO:0000256" key="2">
    <source>
        <dbReference type="ARBA" id="ARBA00003532"/>
    </source>
</evidence>
<name>H6LKQ6_ACEWD</name>
<proteinExistence type="predicted"/>
<dbReference type="AlphaFoldDB" id="H6LKQ6"/>
<dbReference type="OrthoDB" id="9813995at2"/>
<organism evidence="9 10">
    <name type="scientific">Acetobacterium woodii (strain ATCC 29683 / DSM 1030 / JCM 2381 / KCTC 1655 / WB1)</name>
    <dbReference type="NCBI Taxonomy" id="931626"/>
    <lineage>
        <taxon>Bacteria</taxon>
        <taxon>Bacillati</taxon>
        <taxon>Bacillota</taxon>
        <taxon>Clostridia</taxon>
        <taxon>Eubacteriales</taxon>
        <taxon>Eubacteriaceae</taxon>
        <taxon>Acetobacterium</taxon>
    </lineage>
</organism>
<keyword evidence="5" id="KW-0479">Metal-binding</keyword>
<dbReference type="eggNOG" id="COG1143">
    <property type="taxonomic scope" value="Bacteria"/>
</dbReference>
<dbReference type="InterPro" id="IPR050157">
    <property type="entry name" value="PSI_iron-sulfur_center"/>
</dbReference>
<comment type="function">
    <text evidence="2">Ferredoxins are iron-sulfur proteins that transfer electrons in a wide variety of metabolic reactions.</text>
</comment>
<dbReference type="RefSeq" id="WP_014356448.1">
    <property type="nucleotide sequence ID" value="NC_016894.1"/>
</dbReference>
<protein>
    <recommendedName>
        <fullName evidence="3">Ferredoxin</fullName>
    </recommendedName>
</protein>
<keyword evidence="4" id="KW-0004">4Fe-4S</keyword>
<reference evidence="9 10" key="2">
    <citation type="journal article" date="2012" name="PLoS ONE">
        <title>An ancient pathway combining carbon dioxide fixation with the generation and utilization of a sodium ion gradient for ATP synthesis.</title>
        <authorList>
            <person name="Poehlein A."/>
            <person name="Schmidt S."/>
            <person name="Kaster A.K."/>
            <person name="Goenrich M."/>
            <person name="Vollmers J."/>
            <person name="Thurmer A."/>
            <person name="Bertsch J."/>
            <person name="Schuchmann K."/>
            <person name="Voigt B."/>
            <person name="Hecker M."/>
            <person name="Daniel R."/>
            <person name="Thauer R.K."/>
            <person name="Gottschalk G."/>
            <person name="Muller V."/>
        </authorList>
    </citation>
    <scope>NUCLEOTIDE SEQUENCE [LARGE SCALE GENOMIC DNA]</scope>
    <source>
        <strain evidence="10">ATCC 29683 / DSM 1030 / JCM 2381 / KCTC 1655 / WB1</strain>
    </source>
</reference>
<dbReference type="Proteomes" id="UP000007177">
    <property type="component" value="Chromosome"/>
</dbReference>
<dbReference type="GO" id="GO:0046872">
    <property type="term" value="F:metal ion binding"/>
    <property type="evidence" value="ECO:0007669"/>
    <property type="project" value="UniProtKB-KW"/>
</dbReference>
<dbReference type="Gene3D" id="3.40.50.360">
    <property type="match status" value="1"/>
</dbReference>
<evidence type="ECO:0000256" key="6">
    <source>
        <dbReference type="ARBA" id="ARBA00023004"/>
    </source>
</evidence>
<dbReference type="Gene3D" id="3.30.70.20">
    <property type="match status" value="1"/>
</dbReference>
<dbReference type="PANTHER" id="PTHR24960:SF79">
    <property type="entry name" value="PHOTOSYSTEM I IRON-SULFUR CENTER"/>
    <property type="match status" value="1"/>
</dbReference>
<keyword evidence="6" id="KW-0408">Iron</keyword>
<feature type="domain" description="4Fe-4S ferredoxin-type" evidence="8">
    <location>
        <begin position="213"/>
        <end position="240"/>
    </location>
</feature>
<dbReference type="InterPro" id="IPR017896">
    <property type="entry name" value="4Fe4S_Fe-S-bd"/>
</dbReference>
<gene>
    <name evidence="9" type="ordered locus">Awo_c20700</name>
</gene>
<dbReference type="Pfam" id="PF13187">
    <property type="entry name" value="Fer4_9"/>
    <property type="match status" value="1"/>
</dbReference>
<dbReference type="Pfam" id="PF12724">
    <property type="entry name" value="Flavodoxin_5"/>
    <property type="match status" value="1"/>
</dbReference>
<evidence type="ECO:0000313" key="10">
    <source>
        <dbReference type="Proteomes" id="UP000007177"/>
    </source>
</evidence>
<dbReference type="InterPro" id="IPR047964">
    <property type="entry name" value="EFR1-like"/>
</dbReference>
<dbReference type="NCBIfam" id="NF038196">
    <property type="entry name" value="ferrodoxin_EFR1"/>
    <property type="match status" value="1"/>
</dbReference>
<dbReference type="EMBL" id="CP002987">
    <property type="protein sequence ID" value="AFA48848.1"/>
    <property type="molecule type" value="Genomic_DNA"/>
</dbReference>
<dbReference type="InterPro" id="IPR029039">
    <property type="entry name" value="Flavoprotein-like_sf"/>
</dbReference>
<dbReference type="HOGENOM" id="CLU_068049_1_1_9"/>
<dbReference type="SUPFAM" id="SSF52218">
    <property type="entry name" value="Flavoproteins"/>
    <property type="match status" value="1"/>
</dbReference>
<keyword evidence="7" id="KW-0411">Iron-sulfur</keyword>
<dbReference type="KEGG" id="awo:Awo_c20700"/>
<dbReference type="PROSITE" id="PS00198">
    <property type="entry name" value="4FE4S_FER_1"/>
    <property type="match status" value="2"/>
</dbReference>
<dbReference type="GO" id="GO:0051539">
    <property type="term" value="F:4 iron, 4 sulfur cluster binding"/>
    <property type="evidence" value="ECO:0007669"/>
    <property type="project" value="UniProtKB-KW"/>
</dbReference>
<dbReference type="PROSITE" id="PS51379">
    <property type="entry name" value="4FE4S_FER_2"/>
    <property type="match status" value="2"/>
</dbReference>
<evidence type="ECO:0000256" key="7">
    <source>
        <dbReference type="ARBA" id="ARBA00023014"/>
    </source>
</evidence>
<evidence type="ECO:0000256" key="4">
    <source>
        <dbReference type="ARBA" id="ARBA00022485"/>
    </source>
</evidence>
<dbReference type="InterPro" id="IPR026816">
    <property type="entry name" value="Flavodoxin_dom"/>
</dbReference>
<evidence type="ECO:0000259" key="8">
    <source>
        <dbReference type="PROSITE" id="PS51379"/>
    </source>
</evidence>
<sequence>MLTLYFSGTGNSKFIAEHFSQKMGAECHSIEEEIDFKKIMAVTETIVVSYPIYGSCVPKIMREFVTRNRLLFDQKNLIILSTQLMFSGDGARIFTELLEGVTINILYAEHFNMPNNICNIPLLSVGNPKKIVNYVKKAEKRLDNVVKNIRNGVVKTRGFNPVSNYLGLWMQRKSFLRLEKKAEKDVIITDNCIVCLKCVKICPMKNLEPIEQKIEPKGNCTLCYRCVNACPQKAITVLLHGQVKQQYQGIK</sequence>
<feature type="domain" description="4Fe-4S ferredoxin-type" evidence="8">
    <location>
        <begin position="183"/>
        <end position="212"/>
    </location>
</feature>
<evidence type="ECO:0000256" key="3">
    <source>
        <dbReference type="ARBA" id="ARBA00013529"/>
    </source>
</evidence>
<dbReference type="SUPFAM" id="SSF54862">
    <property type="entry name" value="4Fe-4S ferredoxins"/>
    <property type="match status" value="1"/>
</dbReference>
<accession>H6LKQ6</accession>
<dbReference type="STRING" id="931626.Awo_c20700"/>
<dbReference type="InterPro" id="IPR017900">
    <property type="entry name" value="4Fe4S_Fe_S_CS"/>
</dbReference>
<dbReference type="PANTHER" id="PTHR24960">
    <property type="entry name" value="PHOTOSYSTEM I IRON-SULFUR CENTER-RELATED"/>
    <property type="match status" value="1"/>
</dbReference>